<dbReference type="SUPFAM" id="SSF101874">
    <property type="entry name" value="YceI-like"/>
    <property type="match status" value="1"/>
</dbReference>
<dbReference type="InterPro" id="IPR036761">
    <property type="entry name" value="TTHA0802/YceI-like_sf"/>
</dbReference>
<dbReference type="AlphaFoldDB" id="A0A085ZT81"/>
<comment type="caution">
    <text evidence="3">The sequence shown here is derived from an EMBL/GenBank/DDBJ whole genome shotgun (WGS) entry which is preliminary data.</text>
</comment>
<protein>
    <submittedName>
        <fullName evidence="3">Lipid-binding protein</fullName>
    </submittedName>
</protein>
<organism evidence="3 4">
    <name type="scientific">Chryseobacterium luteum</name>
    <dbReference type="NCBI Taxonomy" id="421531"/>
    <lineage>
        <taxon>Bacteria</taxon>
        <taxon>Pseudomonadati</taxon>
        <taxon>Bacteroidota</taxon>
        <taxon>Flavobacteriia</taxon>
        <taxon>Flavobacteriales</taxon>
        <taxon>Weeksellaceae</taxon>
        <taxon>Chryseobacterium group</taxon>
        <taxon>Chryseobacterium</taxon>
    </lineage>
</organism>
<sequence>MKRLLLFAMMCASISFVSAQKKFDKVSKVTSSEIRWWGYKVVKTEASSHSGTVKLKSGKFNFDKTVLVDGEFVIDMRSLMAGDVSEEDQIKLTNDLKSTNFFEVKKFPIAKFHLTKIIPLANSEYNSTVYGDVTIKGVRKTITFPANVYVTQFTVVVESAKFSLNRRDFKVFYQSSLKDYFIKNEMDIQFRVSTEKLDNENRVPVKKKK</sequence>
<keyword evidence="4" id="KW-1185">Reference proteome</keyword>
<dbReference type="EMBL" id="JPRO01000006">
    <property type="protein sequence ID" value="KFF07645.1"/>
    <property type="molecule type" value="Genomic_DNA"/>
</dbReference>
<name>A0A085ZT81_9FLAO</name>
<dbReference type="Pfam" id="PF04264">
    <property type="entry name" value="YceI"/>
    <property type="match status" value="1"/>
</dbReference>
<dbReference type="eggNOG" id="COG2353">
    <property type="taxonomic scope" value="Bacteria"/>
</dbReference>
<evidence type="ECO:0000256" key="1">
    <source>
        <dbReference type="SAM" id="SignalP"/>
    </source>
</evidence>
<reference evidence="3 4" key="1">
    <citation type="submission" date="2014-07" db="EMBL/GenBank/DDBJ databases">
        <title>Genome of Chryseobacterium luteum DSM 18605.</title>
        <authorList>
            <person name="Stropko S.J."/>
            <person name="Pipes S.E."/>
            <person name="Newman J.D."/>
        </authorList>
    </citation>
    <scope>NUCLEOTIDE SEQUENCE [LARGE SCALE GENOMIC DNA]</scope>
    <source>
        <strain evidence="3 4">DSM 18605</strain>
    </source>
</reference>
<evidence type="ECO:0000313" key="3">
    <source>
        <dbReference type="EMBL" id="KFF07645.1"/>
    </source>
</evidence>
<dbReference type="PANTHER" id="PTHR34406">
    <property type="entry name" value="PROTEIN YCEI"/>
    <property type="match status" value="1"/>
</dbReference>
<feature type="signal peptide" evidence="1">
    <location>
        <begin position="1"/>
        <end position="19"/>
    </location>
</feature>
<dbReference type="SMART" id="SM00867">
    <property type="entry name" value="YceI"/>
    <property type="match status" value="1"/>
</dbReference>
<feature type="chain" id="PRO_5001801717" evidence="1">
    <location>
        <begin position="20"/>
        <end position="209"/>
    </location>
</feature>
<dbReference type="PANTHER" id="PTHR34406:SF1">
    <property type="entry name" value="PROTEIN YCEI"/>
    <property type="match status" value="1"/>
</dbReference>
<dbReference type="Gene3D" id="2.40.128.110">
    <property type="entry name" value="Lipid/polyisoprenoid-binding, YceI-like"/>
    <property type="match status" value="1"/>
</dbReference>
<evidence type="ECO:0000259" key="2">
    <source>
        <dbReference type="SMART" id="SM00867"/>
    </source>
</evidence>
<accession>A0A085ZT81</accession>
<dbReference type="InterPro" id="IPR007372">
    <property type="entry name" value="Lipid/polyisoprenoid-bd_YceI"/>
</dbReference>
<feature type="domain" description="Lipid/polyisoprenoid-binding YceI-like" evidence="2">
    <location>
        <begin position="26"/>
        <end position="195"/>
    </location>
</feature>
<proteinExistence type="predicted"/>
<gene>
    <name evidence="3" type="ORF">IX38_09525</name>
</gene>
<evidence type="ECO:0000313" key="4">
    <source>
        <dbReference type="Proteomes" id="UP000028703"/>
    </source>
</evidence>
<dbReference type="OrthoDB" id="951410at2"/>
<dbReference type="RefSeq" id="WP_034704018.1">
    <property type="nucleotide sequence ID" value="NZ_JPRO01000006.1"/>
</dbReference>
<dbReference type="Proteomes" id="UP000028703">
    <property type="component" value="Unassembled WGS sequence"/>
</dbReference>
<keyword evidence="1" id="KW-0732">Signal</keyword>
<dbReference type="STRING" id="421531.IX38_09525"/>